<feature type="transmembrane region" description="Helical" evidence="1">
    <location>
        <begin position="56"/>
        <end position="75"/>
    </location>
</feature>
<evidence type="ECO:0000256" key="1">
    <source>
        <dbReference type="SAM" id="Phobius"/>
    </source>
</evidence>
<dbReference type="RefSeq" id="WP_129250233.1">
    <property type="nucleotide sequence ID" value="NZ_JABZEL010000010.1"/>
</dbReference>
<keyword evidence="1" id="KW-0472">Membrane</keyword>
<keyword evidence="4" id="KW-1185">Reference proteome</keyword>
<feature type="transmembrane region" description="Helical" evidence="1">
    <location>
        <begin position="212"/>
        <end position="229"/>
    </location>
</feature>
<evidence type="ECO:0000313" key="4">
    <source>
        <dbReference type="Proteomes" id="UP000289482"/>
    </source>
</evidence>
<feature type="transmembrane region" description="Helical" evidence="1">
    <location>
        <begin position="128"/>
        <end position="147"/>
    </location>
</feature>
<accession>A0A4Q1QN88</accession>
<proteinExistence type="predicted"/>
<keyword evidence="1" id="KW-0812">Transmembrane</keyword>
<dbReference type="AlphaFoldDB" id="A0A4Q1QN88"/>
<gene>
    <name evidence="3" type="ORF">EST54_26480</name>
</gene>
<sequence>MSTTSGGGAPARGSAVRAWGRALLGGAVMAGALGAGNALGEALARTVGAEGYLRQLVPAVLVSTLAVPLVLLWWAGRPARLRPLGLGPLSSAPRAFLRGVAVTGSCAVVVLGAGTALGWVRWSEPDPAALVTFLARNAVVAVLLEALPEETTLRGHAWASLRDRFGGVLSALGTTAVFLLVPAASTVVQAGVSRAVGGAAPPMGLAPGGQDPVAYLVLLGVFGLTLVAARTAPGPAPLWTAIGTHVAFLSVNRVLFEGAARGAGWSAEAGPAHAAVLDLGYLAVTATVFVGARVMSSRGRGRIQRRPTGVPEIPDIER</sequence>
<dbReference type="Proteomes" id="UP000289482">
    <property type="component" value="Unassembled WGS sequence"/>
</dbReference>
<reference evidence="3 4" key="1">
    <citation type="submission" date="2019-01" db="EMBL/GenBank/DDBJ databases">
        <title>Draft genome sequences of the type strain Streptomyces sioyaensis DSM 40032 and its novel strain, TM32, a thermotolerant antibiotics-producing actinobacterium.</title>
        <authorList>
            <person name="Nakaew N."/>
            <person name="Lumyong S."/>
            <person name="Sloan W.T."/>
            <person name="Sungthong R."/>
        </authorList>
    </citation>
    <scope>NUCLEOTIDE SEQUENCE [LARGE SCALE GENOMIC DNA]</scope>
    <source>
        <strain evidence="3 4">DSM 40032</strain>
    </source>
</reference>
<comment type="caution">
    <text evidence="3">The sequence shown here is derived from an EMBL/GenBank/DDBJ whole genome shotgun (WGS) entry which is preliminary data.</text>
</comment>
<dbReference type="Pfam" id="PF02517">
    <property type="entry name" value="Rce1-like"/>
    <property type="match status" value="1"/>
</dbReference>
<organism evidence="3 4">
    <name type="scientific">Streptomyces sioyaensis</name>
    <dbReference type="NCBI Taxonomy" id="67364"/>
    <lineage>
        <taxon>Bacteria</taxon>
        <taxon>Bacillati</taxon>
        <taxon>Actinomycetota</taxon>
        <taxon>Actinomycetes</taxon>
        <taxon>Kitasatosporales</taxon>
        <taxon>Streptomycetaceae</taxon>
        <taxon>Streptomyces</taxon>
    </lineage>
</organism>
<dbReference type="GO" id="GO:0004175">
    <property type="term" value="F:endopeptidase activity"/>
    <property type="evidence" value="ECO:0007669"/>
    <property type="project" value="UniProtKB-ARBA"/>
</dbReference>
<evidence type="ECO:0000313" key="3">
    <source>
        <dbReference type="EMBL" id="RXS61454.1"/>
    </source>
</evidence>
<protein>
    <recommendedName>
        <fullName evidence="2">CAAX prenyl protease 2/Lysostaphin resistance protein A-like domain-containing protein</fullName>
    </recommendedName>
</protein>
<dbReference type="GO" id="GO:0080120">
    <property type="term" value="P:CAAX-box protein maturation"/>
    <property type="evidence" value="ECO:0007669"/>
    <property type="project" value="UniProtKB-ARBA"/>
</dbReference>
<feature type="domain" description="CAAX prenyl protease 2/Lysostaphin resistance protein A-like" evidence="2">
    <location>
        <begin position="137"/>
        <end position="248"/>
    </location>
</feature>
<name>A0A4Q1QN88_9ACTN</name>
<dbReference type="GeneID" id="95781460"/>
<dbReference type="EMBL" id="SDIF01000102">
    <property type="protein sequence ID" value="RXS61454.1"/>
    <property type="molecule type" value="Genomic_DNA"/>
</dbReference>
<evidence type="ECO:0000259" key="2">
    <source>
        <dbReference type="Pfam" id="PF02517"/>
    </source>
</evidence>
<feature type="transmembrane region" description="Helical" evidence="1">
    <location>
        <begin position="168"/>
        <end position="192"/>
    </location>
</feature>
<dbReference type="InterPro" id="IPR003675">
    <property type="entry name" value="Rce1/LyrA-like_dom"/>
</dbReference>
<feature type="transmembrane region" description="Helical" evidence="1">
    <location>
        <begin position="96"/>
        <end position="122"/>
    </location>
</feature>
<feature type="transmembrane region" description="Helical" evidence="1">
    <location>
        <begin position="275"/>
        <end position="296"/>
    </location>
</feature>
<feature type="transmembrane region" description="Helical" evidence="1">
    <location>
        <begin position="236"/>
        <end position="255"/>
    </location>
</feature>
<keyword evidence="1" id="KW-1133">Transmembrane helix</keyword>